<protein>
    <submittedName>
        <fullName evidence="1">Uncharacterized protein</fullName>
    </submittedName>
</protein>
<reference evidence="1 2" key="3">
    <citation type="journal article" date="2004" name="Bioinformatics">
        <title>PHIRE, a deterministic approach to reveal regulatory elements in bacteriophage genomes.</title>
        <authorList>
            <person name="Lavigne R."/>
            <person name="Sun W.D."/>
            <person name="Volckaert G."/>
        </authorList>
    </citation>
    <scope>NUCLEOTIDE SEQUENCE [LARGE SCALE GENOMIC DNA]</scope>
</reference>
<name>Q2Z0N1_9CAUD</name>
<evidence type="ECO:0000313" key="1">
    <source>
        <dbReference type="EMBL" id="CAG27294.1"/>
    </source>
</evidence>
<dbReference type="Gene3D" id="3.40.50.620">
    <property type="entry name" value="HUPs"/>
    <property type="match status" value="1"/>
</dbReference>
<dbReference type="KEGG" id="vg:5176628"/>
<dbReference type="OrthoDB" id="14679at10239"/>
<proteinExistence type="predicted"/>
<reference evidence="1 2" key="2">
    <citation type="journal article" date="2003" name="Res. Microbiol.">
        <title>Myoviridae bacteriophages of Pseudomonas aeruginosa: a long and complex evolutionary pathway.</title>
        <authorList>
            <person name="Krylov V.N."/>
            <person name="Pleteneva E.A."/>
            <person name="Bourkalsteva M.V."/>
            <person name="Shaburova O.V."/>
            <person name="Volckaert G."/>
            <person name="Sykilinda N.N."/>
            <person name="Kurochkina L.P."/>
            <person name="Mesyanzhinov V.V."/>
        </authorList>
    </citation>
    <scope>NUCLEOTIDE SEQUENCE [LARGE SCALE GENOMIC DNA]</scope>
</reference>
<dbReference type="Proteomes" id="UP000001239">
    <property type="component" value="Segment"/>
</dbReference>
<organism evidence="1 2">
    <name type="scientific">Pseudomonas phage EL</name>
    <dbReference type="NCBI Taxonomy" id="273133"/>
    <lineage>
        <taxon>Viruses</taxon>
        <taxon>Duplodnaviria</taxon>
        <taxon>Heunggongvirae</taxon>
        <taxon>Uroviricota</taxon>
        <taxon>Caudoviricetes</taxon>
        <taxon>Chimalliviridae</taxon>
        <taxon>Elvirus</taxon>
        <taxon>Elvirus EL</taxon>
    </lineage>
</organism>
<reference evidence="1 2" key="1">
    <citation type="journal article" date="2002" name="Genetika">
        <title>Phenogenetic characterization of a group of giant Phi KZ-like bacteriophages of Pseudomonas aeruginosa].</title>
        <authorList>
            <person name="Burkal'tseva M.V."/>
            <person name="Krylov V.N."/>
            <person name="Pleteneva E.A."/>
            <person name="Shaburova O.V."/>
            <person name="Krylov S.V."/>
            <person name="Volckaert G."/>
            <person name="Sykilinda N.N."/>
            <person name="Kurochkina L.P."/>
            <person name="Mesyanzhinov V.V."/>
        </authorList>
    </citation>
    <scope>NUCLEOTIDE SEQUENCE [LARGE SCALE GENOMIC DNA]</scope>
</reference>
<accession>Q2Z0N1</accession>
<sequence>MAVINLAWSGGVESVAMYHKAMKAGHTVNPCLVNATGSACVTLVELMALAKVEDYFRDHTNDYPGSIGKTFVMMDTSMAVPSIYTIDSNRQSPFVHIANQSLNVVLGMMQASRSNIHLFPSTWVGFIQEDSSEHTLNINEWSEADYQVLLNLPATLGKLAGTDIGCRPFIAPLWDVPKRILYNDLPGELKELVLPNLISHWYTLKENDEVVLTVSKEKEVEWERAGIPLPTQRFVFRLKDSTPAMRLLVGLPTPKDLEIEDDLGGTLHEITQGIIRRKSGYWMNDYEEVKGVYLDVINDILRSRE</sequence>
<dbReference type="GeneID" id="5176628"/>
<dbReference type="RefSeq" id="YP_418233.1">
    <property type="nucleotide sequence ID" value="NC_007623.1"/>
</dbReference>
<dbReference type="InterPro" id="IPR014729">
    <property type="entry name" value="Rossmann-like_a/b/a_fold"/>
</dbReference>
<keyword evidence="2" id="KW-1185">Reference proteome</keyword>
<dbReference type="EMBL" id="AJ697969">
    <property type="protein sequence ID" value="CAG27294.1"/>
    <property type="molecule type" value="Genomic_DNA"/>
</dbReference>
<evidence type="ECO:0000313" key="2">
    <source>
        <dbReference type="Proteomes" id="UP000001239"/>
    </source>
</evidence>
<reference evidence="1 2" key="4">
    <citation type="journal article" date="2005" name="J. Mol. Biol.">
        <title>Genome comparison of Pseudomonas aeruginosa large phages.</title>
        <authorList>
            <person name="Hertveldt K."/>
            <person name="Lavigne R."/>
            <person name="Pleteneva E."/>
            <person name="Sernova N."/>
            <person name="Kurochkina L."/>
            <person name="Korchevskii R."/>
            <person name="Robben J."/>
            <person name="Mesyanzhinov V."/>
            <person name="Krylov V.N."/>
            <person name="Volckaert G."/>
        </authorList>
    </citation>
    <scope>NUCLEOTIDE SEQUENCE</scope>
</reference>